<feature type="domain" description="NADP-dependent oxidoreductase" evidence="5">
    <location>
        <begin position="23"/>
        <end position="260"/>
    </location>
</feature>
<dbReference type="FunFam" id="3.20.20.100:FF:000002">
    <property type="entry name" value="2,5-diketo-D-gluconic acid reductase A"/>
    <property type="match status" value="1"/>
</dbReference>
<evidence type="ECO:0000256" key="1">
    <source>
        <dbReference type="ARBA" id="ARBA00007905"/>
    </source>
</evidence>
<dbReference type="SUPFAM" id="SSF51430">
    <property type="entry name" value="NAD(P)-linked oxidoreductase"/>
    <property type="match status" value="1"/>
</dbReference>
<keyword evidence="3" id="KW-0560">Oxidoreductase</keyword>
<dbReference type="Gene3D" id="3.20.20.100">
    <property type="entry name" value="NADP-dependent oxidoreductase domain"/>
    <property type="match status" value="1"/>
</dbReference>
<evidence type="ECO:0000313" key="7">
    <source>
        <dbReference type="Proteomes" id="UP000467327"/>
    </source>
</evidence>
<organism evidence="6 7">
    <name type="scientific">Mycolicibacterium aichiense</name>
    <dbReference type="NCBI Taxonomy" id="1799"/>
    <lineage>
        <taxon>Bacteria</taxon>
        <taxon>Bacillati</taxon>
        <taxon>Actinomycetota</taxon>
        <taxon>Actinomycetes</taxon>
        <taxon>Mycobacteriales</taxon>
        <taxon>Mycobacteriaceae</taxon>
        <taxon>Mycolicibacterium</taxon>
    </lineage>
</organism>
<accession>A0AAD1HKD8</accession>
<evidence type="ECO:0000259" key="5">
    <source>
        <dbReference type="Pfam" id="PF00248"/>
    </source>
</evidence>
<dbReference type="PANTHER" id="PTHR43827">
    <property type="entry name" value="2,5-DIKETO-D-GLUCONIC ACID REDUCTASE"/>
    <property type="match status" value="1"/>
</dbReference>
<evidence type="ECO:0000313" key="6">
    <source>
        <dbReference type="EMBL" id="BBX07017.1"/>
    </source>
</evidence>
<keyword evidence="7" id="KW-1185">Reference proteome</keyword>
<sequence>MPAAAIPTVTLNDDNTLPVLGLGAAELSAEETESAVAGALEAGYRLIQTAKSNEAAVGRAIAASGLPRAELFIATKLATEDQGFQSSQDAIRASLERLGLEYVDLYLMDWPAEQNGKYIDAWGGIMRSRQDGLIKSIGVANFTPENLSDIIDLSYFPPVVNQIELHPLLNQAELRAVHSERSILTGAYIPTDESKLAGNPAIAEVAAAHGKSPAQVLIRWSLQQGDIVIPRSAPAQIAENADVFDFELTATEIETLNGLDDGTRFLPNPAA</sequence>
<proteinExistence type="inferred from homology"/>
<evidence type="ECO:0000256" key="2">
    <source>
        <dbReference type="ARBA" id="ARBA00022857"/>
    </source>
</evidence>
<reference evidence="6 7" key="1">
    <citation type="journal article" date="2019" name="Emerg. Microbes Infect.">
        <title>Comprehensive subspecies identification of 175 nontuberculous mycobacteria species based on 7547 genomic profiles.</title>
        <authorList>
            <person name="Matsumoto Y."/>
            <person name="Kinjo T."/>
            <person name="Motooka D."/>
            <person name="Nabeya D."/>
            <person name="Jung N."/>
            <person name="Uechi K."/>
            <person name="Horii T."/>
            <person name="Iida T."/>
            <person name="Fujita J."/>
            <person name="Nakamura S."/>
        </authorList>
    </citation>
    <scope>NUCLEOTIDE SEQUENCE [LARGE SCALE GENOMIC DNA]</scope>
    <source>
        <strain evidence="6 7">JCM 6376</strain>
    </source>
</reference>
<dbReference type="InterPro" id="IPR023210">
    <property type="entry name" value="NADP_OxRdtase_dom"/>
</dbReference>
<dbReference type="PRINTS" id="PR00069">
    <property type="entry name" value="ALDKETRDTASE"/>
</dbReference>
<dbReference type="EMBL" id="AP022561">
    <property type="protein sequence ID" value="BBX07017.1"/>
    <property type="molecule type" value="Genomic_DNA"/>
</dbReference>
<dbReference type="KEGG" id="maic:MAIC_18200"/>
<dbReference type="RefSeq" id="WP_115319303.1">
    <property type="nucleotide sequence ID" value="NZ_AP022561.1"/>
</dbReference>
<evidence type="ECO:0000256" key="3">
    <source>
        <dbReference type="ARBA" id="ARBA00023002"/>
    </source>
</evidence>
<comment type="similarity">
    <text evidence="1">Belongs to the aldo/keto reductase family.</text>
</comment>
<dbReference type="Proteomes" id="UP000467327">
    <property type="component" value="Chromosome"/>
</dbReference>
<name>A0AAD1HKD8_9MYCO</name>
<dbReference type="PIRSF" id="PIRSF000097">
    <property type="entry name" value="AKR"/>
    <property type="match status" value="1"/>
</dbReference>
<dbReference type="GO" id="GO:0016616">
    <property type="term" value="F:oxidoreductase activity, acting on the CH-OH group of donors, NAD or NADP as acceptor"/>
    <property type="evidence" value="ECO:0007669"/>
    <property type="project" value="UniProtKB-ARBA"/>
</dbReference>
<dbReference type="InterPro" id="IPR036812">
    <property type="entry name" value="NAD(P)_OxRdtase_dom_sf"/>
</dbReference>
<evidence type="ECO:0000256" key="4">
    <source>
        <dbReference type="PIRSR" id="PIRSR000097-3"/>
    </source>
</evidence>
<gene>
    <name evidence="6" type="ORF">MAIC_18200</name>
</gene>
<keyword evidence="2" id="KW-0521">NADP</keyword>
<feature type="site" description="Lowers pKa of active site Tyr" evidence="4">
    <location>
        <position position="76"/>
    </location>
</feature>
<protein>
    <submittedName>
        <fullName evidence="6">Oxidoreductase</fullName>
    </submittedName>
</protein>
<dbReference type="Pfam" id="PF00248">
    <property type="entry name" value="Aldo_ket_red"/>
    <property type="match status" value="1"/>
</dbReference>
<dbReference type="PANTHER" id="PTHR43827:SF3">
    <property type="entry name" value="NADP-DEPENDENT OXIDOREDUCTASE DOMAIN-CONTAINING PROTEIN"/>
    <property type="match status" value="1"/>
</dbReference>
<dbReference type="InterPro" id="IPR020471">
    <property type="entry name" value="AKR"/>
</dbReference>
<dbReference type="AlphaFoldDB" id="A0AAD1HKD8"/>